<dbReference type="PANTHER" id="PTHR11011:SF99">
    <property type="entry name" value="FATTY ACYL-COA REDUCTASE 3"/>
    <property type="match status" value="1"/>
</dbReference>
<dbReference type="InterPro" id="IPR026055">
    <property type="entry name" value="FAR"/>
</dbReference>
<proteinExistence type="inferred from homology"/>
<feature type="domain" description="Thioester reductase (TE)" evidence="2">
    <location>
        <begin position="96"/>
        <end position="268"/>
    </location>
</feature>
<dbReference type="EMBL" id="BDQV01001115">
    <property type="protein sequence ID" value="GAY69152.1"/>
    <property type="molecule type" value="Genomic_DNA"/>
</dbReference>
<dbReference type="Proteomes" id="UP000236630">
    <property type="component" value="Unassembled WGS sequence"/>
</dbReference>
<protein>
    <recommendedName>
        <fullName evidence="1">Fatty acyl-CoA reductase</fullName>
        <ecNumber evidence="1">1.2.1.84</ecNumber>
    </recommendedName>
</protein>
<comment type="caution">
    <text evidence="3">The sequence shown here is derived from an EMBL/GenBank/DDBJ whole genome shotgun (WGS) entry which is preliminary data.</text>
</comment>
<name>A0A2H5QX18_CITUN</name>
<organism evidence="3 4">
    <name type="scientific">Citrus unshiu</name>
    <name type="common">Satsuma mandarin</name>
    <name type="synonym">Citrus nobilis var. unshiu</name>
    <dbReference type="NCBI Taxonomy" id="55188"/>
    <lineage>
        <taxon>Eukaryota</taxon>
        <taxon>Viridiplantae</taxon>
        <taxon>Streptophyta</taxon>
        <taxon>Embryophyta</taxon>
        <taxon>Tracheophyta</taxon>
        <taxon>Spermatophyta</taxon>
        <taxon>Magnoliopsida</taxon>
        <taxon>eudicotyledons</taxon>
        <taxon>Gunneridae</taxon>
        <taxon>Pentapetalae</taxon>
        <taxon>rosids</taxon>
        <taxon>malvids</taxon>
        <taxon>Sapindales</taxon>
        <taxon>Rutaceae</taxon>
        <taxon>Aurantioideae</taxon>
        <taxon>Citrus</taxon>
    </lineage>
</organism>
<keyword evidence="1" id="KW-0521">NADP</keyword>
<dbReference type="PANTHER" id="PTHR11011">
    <property type="entry name" value="MALE STERILITY PROTEIN 2-RELATED"/>
    <property type="match status" value="1"/>
</dbReference>
<dbReference type="Gene3D" id="3.40.50.720">
    <property type="entry name" value="NAD(P)-binding Rossmann-like Domain"/>
    <property type="match status" value="1"/>
</dbReference>
<keyword evidence="1" id="KW-0444">Lipid biosynthesis</keyword>
<dbReference type="EC" id="1.2.1.84" evidence="1"/>
<evidence type="ECO:0000313" key="3">
    <source>
        <dbReference type="EMBL" id="GAY69153.1"/>
    </source>
</evidence>
<dbReference type="GO" id="GO:0080019">
    <property type="term" value="F:alcohol-forming very long-chain fatty acyl-CoA reductase activity"/>
    <property type="evidence" value="ECO:0007669"/>
    <property type="project" value="InterPro"/>
</dbReference>
<gene>
    <name evidence="3" type="ORF">CUMW_269820</name>
</gene>
<sequence>MCQSCHCHVETVSHALVECNRARKIWRYSNLAEELRGVHRCDIVWMLQFWPRQHAKVEGAEVAALLWAIWKARNKWRFEGKKENPLRVVANAEAIILRIQPNLKKLYLLIRAGDDKSAKQRMFRDVIEKDLFRVLRDTWGDSLDSFILEKVVAVPGDISYEDLGIKNSNLKEEMYRQIDLVINVAAITKFDERYDALLDTNIMGAFQVLSFAKNCTKMQMLVHLSSAYACGEKSGLIPENSFTMGEMLKWPRQLDIMAEKKLVEQKLNQLQTTGAAEDEVTSIMKDLGMERAR</sequence>
<dbReference type="GO" id="GO:0010345">
    <property type="term" value="P:suberin biosynthetic process"/>
    <property type="evidence" value="ECO:0007669"/>
    <property type="project" value="TreeGrafter"/>
</dbReference>
<accession>A0A2H5QX18</accession>
<evidence type="ECO:0000256" key="1">
    <source>
        <dbReference type="RuleBase" id="RU363097"/>
    </source>
</evidence>
<dbReference type="InterPro" id="IPR036291">
    <property type="entry name" value="NAD(P)-bd_dom_sf"/>
</dbReference>
<dbReference type="EMBL" id="BDQV01001115">
    <property type="protein sequence ID" value="GAY69151.1"/>
    <property type="molecule type" value="Genomic_DNA"/>
</dbReference>
<comment type="catalytic activity">
    <reaction evidence="1">
        <text>a long-chain fatty acyl-CoA + 2 NADPH + 2 H(+) = a long-chain primary fatty alcohol + 2 NADP(+) + CoA</text>
        <dbReference type="Rhea" id="RHEA:52716"/>
        <dbReference type="ChEBI" id="CHEBI:15378"/>
        <dbReference type="ChEBI" id="CHEBI:57287"/>
        <dbReference type="ChEBI" id="CHEBI:57783"/>
        <dbReference type="ChEBI" id="CHEBI:58349"/>
        <dbReference type="ChEBI" id="CHEBI:77396"/>
        <dbReference type="ChEBI" id="CHEBI:83139"/>
        <dbReference type="EC" id="1.2.1.84"/>
    </reaction>
</comment>
<keyword evidence="1" id="KW-0443">Lipid metabolism</keyword>
<dbReference type="Pfam" id="PF07993">
    <property type="entry name" value="NAD_binding_4"/>
    <property type="match status" value="1"/>
</dbReference>
<evidence type="ECO:0000259" key="2">
    <source>
        <dbReference type="Pfam" id="PF07993"/>
    </source>
</evidence>
<evidence type="ECO:0000313" key="4">
    <source>
        <dbReference type="Proteomes" id="UP000236630"/>
    </source>
</evidence>
<keyword evidence="1" id="KW-0560">Oxidoreductase</keyword>
<keyword evidence="4" id="KW-1185">Reference proteome</keyword>
<dbReference type="GO" id="GO:0035336">
    <property type="term" value="P:long-chain fatty-acyl-CoA metabolic process"/>
    <property type="evidence" value="ECO:0007669"/>
    <property type="project" value="TreeGrafter"/>
</dbReference>
<dbReference type="AlphaFoldDB" id="A0A2H5QX18"/>
<reference evidence="3 4" key="1">
    <citation type="journal article" date="2017" name="Front. Genet.">
        <title>Draft sequencing of the heterozygous diploid genome of Satsuma (Citrus unshiu Marc.) using a hybrid assembly approach.</title>
        <authorList>
            <person name="Shimizu T."/>
            <person name="Tanizawa Y."/>
            <person name="Mochizuki T."/>
            <person name="Nagasaki H."/>
            <person name="Yoshioka T."/>
            <person name="Toyoda A."/>
            <person name="Fujiyama A."/>
            <person name="Kaminuma E."/>
            <person name="Nakamura Y."/>
        </authorList>
    </citation>
    <scope>NUCLEOTIDE SEQUENCE [LARGE SCALE GENOMIC DNA]</scope>
    <source>
        <strain evidence="4">cv. Miyagawa wase</strain>
    </source>
</reference>
<dbReference type="GO" id="GO:0102965">
    <property type="term" value="F:alcohol-forming long-chain fatty acyl-CoA reductase activity"/>
    <property type="evidence" value="ECO:0007669"/>
    <property type="project" value="UniProtKB-EC"/>
</dbReference>
<dbReference type="SUPFAM" id="SSF51735">
    <property type="entry name" value="NAD(P)-binding Rossmann-fold domains"/>
    <property type="match status" value="1"/>
</dbReference>
<dbReference type="EMBL" id="BDQV01001115">
    <property type="protein sequence ID" value="GAY69153.1"/>
    <property type="molecule type" value="Genomic_DNA"/>
</dbReference>
<comment type="function">
    <text evidence="1">Catalyzes the reduction of fatty acyl-CoA to fatty alcohols.</text>
</comment>
<dbReference type="InterPro" id="IPR013120">
    <property type="entry name" value="FAR_NAD-bd"/>
</dbReference>
<comment type="similarity">
    <text evidence="1">Belongs to the fatty acyl-CoA reductase family.</text>
</comment>